<accession>X0U6F1</accession>
<gene>
    <name evidence="1" type="ORF">S01H1_21452</name>
</gene>
<dbReference type="AlphaFoldDB" id="X0U6F1"/>
<dbReference type="Gene3D" id="2.60.40.4070">
    <property type="match status" value="1"/>
</dbReference>
<sequence length="50" mass="5565">MNPGEEPEWSWLGDNMYGETVNNGVYIIRVIADNGSGRKENATKLLGVLR</sequence>
<protein>
    <recommendedName>
        <fullName evidence="2">FlgD Ig-like domain-containing protein</fullName>
    </recommendedName>
</protein>
<dbReference type="EMBL" id="BARS01011895">
    <property type="protein sequence ID" value="GAF94921.1"/>
    <property type="molecule type" value="Genomic_DNA"/>
</dbReference>
<reference evidence="1" key="1">
    <citation type="journal article" date="2014" name="Front. Microbiol.">
        <title>High frequency of phylogenetically diverse reductive dehalogenase-homologous genes in deep subseafloor sedimentary metagenomes.</title>
        <authorList>
            <person name="Kawai M."/>
            <person name="Futagami T."/>
            <person name="Toyoda A."/>
            <person name="Takaki Y."/>
            <person name="Nishi S."/>
            <person name="Hori S."/>
            <person name="Arai W."/>
            <person name="Tsubouchi T."/>
            <person name="Morono Y."/>
            <person name="Uchiyama I."/>
            <person name="Ito T."/>
            <person name="Fujiyama A."/>
            <person name="Inagaki F."/>
            <person name="Takami H."/>
        </authorList>
    </citation>
    <scope>NUCLEOTIDE SEQUENCE</scope>
    <source>
        <strain evidence="1">Expedition CK06-06</strain>
    </source>
</reference>
<proteinExistence type="predicted"/>
<evidence type="ECO:0000313" key="1">
    <source>
        <dbReference type="EMBL" id="GAF94921.1"/>
    </source>
</evidence>
<organism evidence="1">
    <name type="scientific">marine sediment metagenome</name>
    <dbReference type="NCBI Taxonomy" id="412755"/>
    <lineage>
        <taxon>unclassified sequences</taxon>
        <taxon>metagenomes</taxon>
        <taxon>ecological metagenomes</taxon>
    </lineage>
</organism>
<name>X0U6F1_9ZZZZ</name>
<evidence type="ECO:0008006" key="2">
    <source>
        <dbReference type="Google" id="ProtNLM"/>
    </source>
</evidence>
<comment type="caution">
    <text evidence="1">The sequence shown here is derived from an EMBL/GenBank/DDBJ whole genome shotgun (WGS) entry which is preliminary data.</text>
</comment>